<dbReference type="InterPro" id="IPR037682">
    <property type="entry name" value="TonB_C"/>
</dbReference>
<dbReference type="Proteomes" id="UP001597511">
    <property type="component" value="Unassembled WGS sequence"/>
</dbReference>
<evidence type="ECO:0000256" key="1">
    <source>
        <dbReference type="SAM" id="MobiDB-lite"/>
    </source>
</evidence>
<dbReference type="PANTHER" id="PTHR33446">
    <property type="entry name" value="PROTEIN TONB-RELATED"/>
    <property type="match status" value="1"/>
</dbReference>
<organism evidence="4 5">
    <name type="scientific">Terrimonas rubra</name>
    <dbReference type="NCBI Taxonomy" id="1035890"/>
    <lineage>
        <taxon>Bacteria</taxon>
        <taxon>Pseudomonadati</taxon>
        <taxon>Bacteroidota</taxon>
        <taxon>Chitinophagia</taxon>
        <taxon>Chitinophagales</taxon>
        <taxon>Chitinophagaceae</taxon>
        <taxon>Terrimonas</taxon>
    </lineage>
</organism>
<dbReference type="InterPro" id="IPR051045">
    <property type="entry name" value="TonB-dependent_transducer"/>
</dbReference>
<keyword evidence="5" id="KW-1185">Reference proteome</keyword>
<dbReference type="EMBL" id="JBHUOZ010000001">
    <property type="protein sequence ID" value="MFD2919339.1"/>
    <property type="molecule type" value="Genomic_DNA"/>
</dbReference>
<protein>
    <submittedName>
        <fullName evidence="4">Energy transducer TonB</fullName>
    </submittedName>
</protein>
<accession>A0ABW6A208</accession>
<name>A0ABW6A208_9BACT</name>
<feature type="transmembrane region" description="Helical" evidence="2">
    <location>
        <begin position="36"/>
        <end position="57"/>
    </location>
</feature>
<dbReference type="PANTHER" id="PTHR33446:SF2">
    <property type="entry name" value="PROTEIN TONB"/>
    <property type="match status" value="1"/>
</dbReference>
<sequence length="274" mass="30671">MDANKILSSDLLDIVFEDRNKEYGAYQLRRTYNKRILLALIITGSIAALAFIGSILANSVKSDESKLEVKEELTIQDIKQEEEKPIEPPPPPPPKVDPPKIEMKAFTPPVVVPDEEVKTPPPAQEDLKEVKIDVVNQEGIKDLNIAVPPVIDQGKEIIEEKKVVEPEIYEKVEVEAQFPGGPKAWENFLRRNLDANVPVDNGAPGGRYTVYIQFVVDKEGNVSDLKPITSHGFGMEQEAIRVLKKATKWTPANQNGRAVKAYRKQPITFVVEQE</sequence>
<keyword evidence="2" id="KW-1133">Transmembrane helix</keyword>
<feature type="domain" description="TonB C-terminal" evidence="3">
    <location>
        <begin position="209"/>
        <end position="270"/>
    </location>
</feature>
<evidence type="ECO:0000313" key="4">
    <source>
        <dbReference type="EMBL" id="MFD2919339.1"/>
    </source>
</evidence>
<dbReference type="RefSeq" id="WP_386096428.1">
    <property type="nucleotide sequence ID" value="NZ_JBHUOZ010000001.1"/>
</dbReference>
<dbReference type="Pfam" id="PF03544">
    <property type="entry name" value="TonB_C"/>
    <property type="match status" value="1"/>
</dbReference>
<gene>
    <name evidence="4" type="ORF">ACFS6H_06410</name>
</gene>
<feature type="compositionally biased region" description="Pro residues" evidence="1">
    <location>
        <begin position="87"/>
        <end position="96"/>
    </location>
</feature>
<proteinExistence type="predicted"/>
<evidence type="ECO:0000256" key="2">
    <source>
        <dbReference type="SAM" id="Phobius"/>
    </source>
</evidence>
<feature type="compositionally biased region" description="Basic and acidic residues" evidence="1">
    <location>
        <begin position="77"/>
        <end position="86"/>
    </location>
</feature>
<comment type="caution">
    <text evidence="4">The sequence shown here is derived from an EMBL/GenBank/DDBJ whole genome shotgun (WGS) entry which is preliminary data.</text>
</comment>
<dbReference type="Gene3D" id="3.30.1150.10">
    <property type="match status" value="1"/>
</dbReference>
<evidence type="ECO:0000259" key="3">
    <source>
        <dbReference type="Pfam" id="PF03544"/>
    </source>
</evidence>
<keyword evidence="2" id="KW-0812">Transmembrane</keyword>
<reference evidence="5" key="1">
    <citation type="journal article" date="2019" name="Int. J. Syst. Evol. Microbiol.">
        <title>The Global Catalogue of Microorganisms (GCM) 10K type strain sequencing project: providing services to taxonomists for standard genome sequencing and annotation.</title>
        <authorList>
            <consortium name="The Broad Institute Genomics Platform"/>
            <consortium name="The Broad Institute Genome Sequencing Center for Infectious Disease"/>
            <person name="Wu L."/>
            <person name="Ma J."/>
        </authorList>
    </citation>
    <scope>NUCLEOTIDE SEQUENCE [LARGE SCALE GENOMIC DNA]</scope>
    <source>
        <strain evidence="5">KCTC 23299</strain>
    </source>
</reference>
<evidence type="ECO:0000313" key="5">
    <source>
        <dbReference type="Proteomes" id="UP001597511"/>
    </source>
</evidence>
<dbReference type="SUPFAM" id="SSF74653">
    <property type="entry name" value="TolA/TonB C-terminal domain"/>
    <property type="match status" value="1"/>
</dbReference>
<keyword evidence="2" id="KW-0472">Membrane</keyword>
<feature type="region of interest" description="Disordered" evidence="1">
    <location>
        <begin position="77"/>
        <end position="98"/>
    </location>
</feature>